<evidence type="ECO:0008006" key="16">
    <source>
        <dbReference type="Google" id="ProtNLM"/>
    </source>
</evidence>
<evidence type="ECO:0000256" key="9">
    <source>
        <dbReference type="PROSITE-ProRule" id="PRU00047"/>
    </source>
</evidence>
<dbReference type="GO" id="GO:0004519">
    <property type="term" value="F:endonuclease activity"/>
    <property type="evidence" value="ECO:0007669"/>
    <property type="project" value="UniProtKB-KW"/>
</dbReference>
<dbReference type="InterPro" id="IPR036397">
    <property type="entry name" value="RNaseH_sf"/>
</dbReference>
<evidence type="ECO:0000256" key="1">
    <source>
        <dbReference type="ARBA" id="ARBA00022664"/>
    </source>
</evidence>
<dbReference type="SUPFAM" id="SSF57756">
    <property type="entry name" value="Retrovirus zinc finger-like domains"/>
    <property type="match status" value="1"/>
</dbReference>
<gene>
    <name evidence="14" type="ORF">O181_029257</name>
</gene>
<dbReference type="GO" id="GO:0006508">
    <property type="term" value="P:proteolysis"/>
    <property type="evidence" value="ECO:0007669"/>
    <property type="project" value="InterPro"/>
</dbReference>
<feature type="domain" description="Peptidase A2" evidence="12">
    <location>
        <begin position="541"/>
        <end position="584"/>
    </location>
</feature>
<dbReference type="GO" id="GO:0003723">
    <property type="term" value="F:RNA binding"/>
    <property type="evidence" value="ECO:0007669"/>
    <property type="project" value="UniProtKB-KW"/>
</dbReference>
<evidence type="ECO:0000256" key="6">
    <source>
        <dbReference type="ARBA" id="ARBA00022801"/>
    </source>
</evidence>
<dbReference type="InterPro" id="IPR001969">
    <property type="entry name" value="Aspartic_peptidase_AS"/>
</dbReference>
<keyword evidence="8" id="KW-0695">RNA-directed DNA polymerase</keyword>
<evidence type="ECO:0000259" key="13">
    <source>
        <dbReference type="PROSITE" id="PS50994"/>
    </source>
</evidence>
<keyword evidence="9" id="KW-0862">Zinc</keyword>
<dbReference type="GO" id="GO:0005634">
    <property type="term" value="C:nucleus"/>
    <property type="evidence" value="ECO:0007669"/>
    <property type="project" value="UniProtKB-ARBA"/>
</dbReference>
<dbReference type="PANTHER" id="PTHR11439">
    <property type="entry name" value="GAG-POL-RELATED RETROTRANSPOSON"/>
    <property type="match status" value="1"/>
</dbReference>
<feature type="region of interest" description="Disordered" evidence="10">
    <location>
        <begin position="453"/>
        <end position="492"/>
    </location>
</feature>
<evidence type="ECO:0000256" key="4">
    <source>
        <dbReference type="ARBA" id="ARBA00022722"/>
    </source>
</evidence>
<dbReference type="PROSITE" id="PS00141">
    <property type="entry name" value="ASP_PROTEASE"/>
    <property type="match status" value="1"/>
</dbReference>
<dbReference type="InterPro" id="IPR001878">
    <property type="entry name" value="Znf_CCHC"/>
</dbReference>
<name>A0A9Q3CW78_9BASI</name>
<dbReference type="GO" id="GO:0015074">
    <property type="term" value="P:DNA integration"/>
    <property type="evidence" value="ECO:0007669"/>
    <property type="project" value="InterPro"/>
</dbReference>
<dbReference type="PROSITE" id="PS50994">
    <property type="entry name" value="INTEGRASE"/>
    <property type="match status" value="1"/>
</dbReference>
<dbReference type="GO" id="GO:0008270">
    <property type="term" value="F:zinc ion binding"/>
    <property type="evidence" value="ECO:0007669"/>
    <property type="project" value="UniProtKB-KW"/>
</dbReference>
<evidence type="ECO:0000259" key="11">
    <source>
        <dbReference type="PROSITE" id="PS50158"/>
    </source>
</evidence>
<dbReference type="Pfam" id="PF13976">
    <property type="entry name" value="gag_pre-integrs"/>
    <property type="match status" value="1"/>
</dbReference>
<dbReference type="Pfam" id="PF22936">
    <property type="entry name" value="Pol_BBD"/>
    <property type="match status" value="1"/>
</dbReference>
<dbReference type="Pfam" id="PF00098">
    <property type="entry name" value="zf-CCHC"/>
    <property type="match status" value="1"/>
</dbReference>
<dbReference type="InterPro" id="IPR054722">
    <property type="entry name" value="PolX-like_BBD"/>
</dbReference>
<evidence type="ECO:0000256" key="7">
    <source>
        <dbReference type="ARBA" id="ARBA00022884"/>
    </source>
</evidence>
<dbReference type="EMBL" id="AVOT02010127">
    <property type="protein sequence ID" value="MBW0489542.1"/>
    <property type="molecule type" value="Genomic_DNA"/>
</dbReference>
<feature type="domain" description="CCHC-type" evidence="11">
    <location>
        <begin position="496"/>
        <end position="510"/>
    </location>
</feature>
<evidence type="ECO:0000256" key="8">
    <source>
        <dbReference type="ARBA" id="ARBA00022918"/>
    </source>
</evidence>
<keyword evidence="7" id="KW-0694">RNA-binding</keyword>
<keyword evidence="15" id="KW-1185">Reference proteome</keyword>
<evidence type="ECO:0000256" key="5">
    <source>
        <dbReference type="ARBA" id="ARBA00022759"/>
    </source>
</evidence>
<keyword evidence="5" id="KW-0255">Endonuclease</keyword>
<organism evidence="14 15">
    <name type="scientific">Austropuccinia psidii MF-1</name>
    <dbReference type="NCBI Taxonomy" id="1389203"/>
    <lineage>
        <taxon>Eukaryota</taxon>
        <taxon>Fungi</taxon>
        <taxon>Dikarya</taxon>
        <taxon>Basidiomycota</taxon>
        <taxon>Pucciniomycotina</taxon>
        <taxon>Pucciniomycetes</taxon>
        <taxon>Pucciniales</taxon>
        <taxon>Sphaerophragmiaceae</taxon>
        <taxon>Austropuccinia</taxon>
    </lineage>
</organism>
<dbReference type="SUPFAM" id="SSF53098">
    <property type="entry name" value="Ribonuclease H-like"/>
    <property type="match status" value="1"/>
</dbReference>
<dbReference type="Proteomes" id="UP000765509">
    <property type="component" value="Unassembled WGS sequence"/>
</dbReference>
<keyword evidence="2" id="KW-0808">Transferase</keyword>
<dbReference type="PROSITE" id="PS50175">
    <property type="entry name" value="ASP_PROT_RETROV"/>
    <property type="match status" value="1"/>
</dbReference>
<evidence type="ECO:0000256" key="2">
    <source>
        <dbReference type="ARBA" id="ARBA00022679"/>
    </source>
</evidence>
<dbReference type="OrthoDB" id="7691805at2759"/>
<dbReference type="InterPro" id="IPR001995">
    <property type="entry name" value="Peptidase_A2_cat"/>
</dbReference>
<accession>A0A9Q3CW78</accession>
<keyword evidence="9" id="KW-0479">Metal-binding</keyword>
<evidence type="ECO:0000256" key="10">
    <source>
        <dbReference type="SAM" id="MobiDB-lite"/>
    </source>
</evidence>
<dbReference type="GO" id="GO:0006397">
    <property type="term" value="P:mRNA processing"/>
    <property type="evidence" value="ECO:0007669"/>
    <property type="project" value="UniProtKB-KW"/>
</dbReference>
<sequence length="819" mass="91925">MSTYVFNKGTAKAILWIHVDNGAITASCEKLMNELVGALNEKLKIKWNDTICGLVGITIEQVENGFKFYQPDLIDKLTHLNKSNVTTRSPLPINCKLESNPSTAMDKPYLQRIGIFLYIAQASRPDIAQAVNYLARFSMGTTPEHWLALEHLISYVRGTRDMGILIANDNNLSEIKCYVETNWGEGDRSTHGYVIMHGKNPISWQSKRQTTIASSTAQAEYMSLSFAVREYSSITRSSKIFSSSSRMVNPTDKPLTSAMDEMSLLAQADKQAEIFHCFNQLAEQIKPRLAYNGVNFNAWSRGLINAWQTYFNGEQDYFEEEQHDSNHLRNLVAIAFIKNSIQHNIFETITSHMRNLSARSIYQAIRSRFNKPSWSSIMHNARILFNTADRMENINNFSLSVYEAINHITAALNTILATNPHLKVHTSDFLVMIRQITSASPSFDHSTNVARINASFPGHKGKHDEKKNRSLSTPRPPNLTNKQKRDPKSFDPTKPCFNCGELGHWVPNCPIKEKAMKLRANPVANPTNIASFDAGPSLESVEALLDSGATHSVVGNISLFTNLKPTNMSVSVASNQKLPVVGLGQIRLEIGGGILSIKNVLYCKEIPGIILSIGQMLNQLIKVAFCNDRFIISQAGFDFHSFRHNGRWFLMIERDSARIDVKPLNVENSDITKLKSSSLWHQRMGHFSIRNLNCLLKYNATDGITHSHFQSINVCHPCSVAKSKHCPVKNASRNLVKKPGDIIVVDLIGPLPVSLNQMKYILMIQDVFSRVVVAIPILDKSEAKVKLQNWMIQFINVTNNSIKILRSDNGAEFKNHAID</sequence>
<reference evidence="14" key="1">
    <citation type="submission" date="2021-03" db="EMBL/GenBank/DDBJ databases">
        <title>Draft genome sequence of rust myrtle Austropuccinia psidii MF-1, a brazilian biotype.</title>
        <authorList>
            <person name="Quecine M.C."/>
            <person name="Pachon D.M.R."/>
            <person name="Bonatelli M.L."/>
            <person name="Correr F.H."/>
            <person name="Franceschini L.M."/>
            <person name="Leite T.F."/>
            <person name="Margarido G.R.A."/>
            <person name="Almeida C.A."/>
            <person name="Ferrarezi J.A."/>
            <person name="Labate C.A."/>
        </authorList>
    </citation>
    <scope>NUCLEOTIDE SEQUENCE</scope>
    <source>
        <strain evidence="14">MF-1</strain>
    </source>
</reference>
<keyword evidence="6" id="KW-0378">Hydrolase</keyword>
<evidence type="ECO:0000313" key="14">
    <source>
        <dbReference type="EMBL" id="MBW0489542.1"/>
    </source>
</evidence>
<dbReference type="InterPro" id="IPR025724">
    <property type="entry name" value="GAG-pre-integrase_dom"/>
</dbReference>
<proteinExistence type="predicted"/>
<dbReference type="PANTHER" id="PTHR11439:SF483">
    <property type="entry name" value="PEPTIDE SYNTHASE GLIP-LIKE, PUTATIVE (AFU_ORTHOLOGUE AFUA_3G12920)-RELATED"/>
    <property type="match status" value="1"/>
</dbReference>
<dbReference type="Gene3D" id="3.30.420.10">
    <property type="entry name" value="Ribonuclease H-like superfamily/Ribonuclease H"/>
    <property type="match status" value="1"/>
</dbReference>
<comment type="caution">
    <text evidence="14">The sequence shown here is derived from an EMBL/GenBank/DDBJ whole genome shotgun (WGS) entry which is preliminary data.</text>
</comment>
<feature type="domain" description="Integrase catalytic" evidence="13">
    <location>
        <begin position="735"/>
        <end position="819"/>
    </location>
</feature>
<keyword evidence="4" id="KW-0540">Nuclease</keyword>
<dbReference type="AlphaFoldDB" id="A0A9Q3CW78"/>
<dbReference type="GO" id="GO:0004190">
    <property type="term" value="F:aspartic-type endopeptidase activity"/>
    <property type="evidence" value="ECO:0007669"/>
    <property type="project" value="InterPro"/>
</dbReference>
<evidence type="ECO:0000256" key="3">
    <source>
        <dbReference type="ARBA" id="ARBA00022695"/>
    </source>
</evidence>
<dbReference type="InterPro" id="IPR001584">
    <property type="entry name" value="Integrase_cat-core"/>
</dbReference>
<evidence type="ECO:0000313" key="15">
    <source>
        <dbReference type="Proteomes" id="UP000765509"/>
    </source>
</evidence>
<keyword evidence="9" id="KW-0863">Zinc-finger</keyword>
<dbReference type="InterPro" id="IPR012337">
    <property type="entry name" value="RNaseH-like_sf"/>
</dbReference>
<feature type="compositionally biased region" description="Polar residues" evidence="10">
    <location>
        <begin position="470"/>
        <end position="481"/>
    </location>
</feature>
<keyword evidence="1" id="KW-0507">mRNA processing</keyword>
<dbReference type="GO" id="GO:0003964">
    <property type="term" value="F:RNA-directed DNA polymerase activity"/>
    <property type="evidence" value="ECO:0007669"/>
    <property type="project" value="UniProtKB-KW"/>
</dbReference>
<keyword evidence="3" id="KW-0548">Nucleotidyltransferase</keyword>
<dbReference type="CDD" id="cd09272">
    <property type="entry name" value="RNase_HI_RT_Ty1"/>
    <property type="match status" value="1"/>
</dbReference>
<dbReference type="Gene3D" id="4.10.60.10">
    <property type="entry name" value="Zinc finger, CCHC-type"/>
    <property type="match status" value="1"/>
</dbReference>
<evidence type="ECO:0000259" key="12">
    <source>
        <dbReference type="PROSITE" id="PS50175"/>
    </source>
</evidence>
<dbReference type="InterPro" id="IPR036875">
    <property type="entry name" value="Znf_CCHC_sf"/>
</dbReference>
<dbReference type="SMART" id="SM00343">
    <property type="entry name" value="ZnF_C2HC"/>
    <property type="match status" value="1"/>
</dbReference>
<protein>
    <recommendedName>
        <fullName evidence="16">Integrase catalytic domain-containing protein</fullName>
    </recommendedName>
</protein>
<dbReference type="PROSITE" id="PS50158">
    <property type="entry name" value="ZF_CCHC"/>
    <property type="match status" value="1"/>
</dbReference>